<dbReference type="Proteomes" id="UP000663887">
    <property type="component" value="Unassembled WGS sequence"/>
</dbReference>
<dbReference type="EMBL" id="CAJOBF010018906">
    <property type="protein sequence ID" value="CAF4372460.1"/>
    <property type="molecule type" value="Genomic_DNA"/>
</dbReference>
<evidence type="ECO:0000313" key="4">
    <source>
        <dbReference type="EMBL" id="CAF4372460.1"/>
    </source>
</evidence>
<name>A0A816VIR9_9BILA</name>
<dbReference type="SUPFAM" id="SSF101898">
    <property type="entry name" value="NHL repeat"/>
    <property type="match status" value="1"/>
</dbReference>
<proteinExistence type="predicted"/>
<evidence type="ECO:0000313" key="5">
    <source>
        <dbReference type="Proteomes" id="UP000663887"/>
    </source>
</evidence>
<reference evidence="3" key="1">
    <citation type="submission" date="2021-02" db="EMBL/GenBank/DDBJ databases">
        <authorList>
            <person name="Nowell W R."/>
        </authorList>
    </citation>
    <scope>NUCLEOTIDE SEQUENCE</scope>
</reference>
<keyword evidence="1" id="KW-0677">Repeat</keyword>
<organism evidence="3 5">
    <name type="scientific">Rotaria magnacalcarata</name>
    <dbReference type="NCBI Taxonomy" id="392030"/>
    <lineage>
        <taxon>Eukaryota</taxon>
        <taxon>Metazoa</taxon>
        <taxon>Spiralia</taxon>
        <taxon>Gnathifera</taxon>
        <taxon>Rotifera</taxon>
        <taxon>Eurotatoria</taxon>
        <taxon>Bdelloidea</taxon>
        <taxon>Philodinida</taxon>
        <taxon>Philodinidae</taxon>
        <taxon>Rotaria</taxon>
    </lineage>
</organism>
<dbReference type="Proteomes" id="UP000663842">
    <property type="component" value="Unassembled WGS sequence"/>
</dbReference>
<dbReference type="AlphaFoldDB" id="A0A816VIR9"/>
<dbReference type="EMBL" id="CAJNRG010010798">
    <property type="protein sequence ID" value="CAF2126050.1"/>
    <property type="molecule type" value="Genomic_DNA"/>
</dbReference>
<dbReference type="PROSITE" id="PS51125">
    <property type="entry name" value="NHL"/>
    <property type="match status" value="1"/>
</dbReference>
<sequence>SQLNVPTYLFVDRQQNVYVSDRDNHRVMKWNTGAKEGIVVAGGQGQGNALTQLSSLQGIFVDALGTLYVANSLNDRVIR</sequence>
<feature type="non-terminal residue" evidence="3">
    <location>
        <position position="1"/>
    </location>
</feature>
<evidence type="ECO:0000313" key="3">
    <source>
        <dbReference type="EMBL" id="CAF2126050.1"/>
    </source>
</evidence>
<dbReference type="InterPro" id="IPR001258">
    <property type="entry name" value="NHL_repeat"/>
</dbReference>
<comment type="caution">
    <text evidence="3">The sequence shown here is derived from an EMBL/GenBank/DDBJ whole genome shotgun (WGS) entry which is preliminary data.</text>
</comment>
<gene>
    <name evidence="4" type="ORF">UXM345_LOCUS37037</name>
    <name evidence="3" type="ORF">XDN619_LOCUS23778</name>
</gene>
<protein>
    <submittedName>
        <fullName evidence="3">Uncharacterized protein</fullName>
    </submittedName>
</protein>
<evidence type="ECO:0000256" key="1">
    <source>
        <dbReference type="ARBA" id="ARBA00022737"/>
    </source>
</evidence>
<feature type="repeat" description="NHL" evidence="2">
    <location>
        <begin position="1"/>
        <end position="33"/>
    </location>
</feature>
<evidence type="ECO:0000256" key="2">
    <source>
        <dbReference type="PROSITE-ProRule" id="PRU00504"/>
    </source>
</evidence>
<accession>A0A816VIR9</accession>
<dbReference type="Gene3D" id="2.40.10.500">
    <property type="match status" value="1"/>
</dbReference>